<evidence type="ECO:0000256" key="6">
    <source>
        <dbReference type="ARBA" id="ARBA00022833"/>
    </source>
</evidence>
<evidence type="ECO:0000256" key="2">
    <source>
        <dbReference type="ARBA" id="ARBA00022598"/>
    </source>
</evidence>
<dbReference type="Gene3D" id="3.40.50.620">
    <property type="entry name" value="HUPs"/>
    <property type="match status" value="1"/>
</dbReference>
<comment type="catalytic activity">
    <reaction evidence="10">
        <text>7-carboxy-7-carbaguanine + NH4(+) + 2 ATP = 7-cyano-7-carbaguanine + 2 AMP + 2 diphosphate + 2 H(+)</text>
        <dbReference type="Rhea" id="RHEA:27982"/>
        <dbReference type="ChEBI" id="CHEBI:15378"/>
        <dbReference type="ChEBI" id="CHEBI:28938"/>
        <dbReference type="ChEBI" id="CHEBI:30616"/>
        <dbReference type="ChEBI" id="CHEBI:33019"/>
        <dbReference type="ChEBI" id="CHEBI:45075"/>
        <dbReference type="ChEBI" id="CHEBI:61036"/>
        <dbReference type="ChEBI" id="CHEBI:456215"/>
        <dbReference type="EC" id="6.3.4.20"/>
    </reaction>
</comment>
<dbReference type="GO" id="GO:0008616">
    <property type="term" value="P:tRNA queuosine(34) biosynthetic process"/>
    <property type="evidence" value="ECO:0007669"/>
    <property type="project" value="UniProtKB-KW"/>
</dbReference>
<dbReference type="PANTHER" id="PTHR42914">
    <property type="entry name" value="7-CYANO-7-DEAZAGUANINE SYNTHASE"/>
    <property type="match status" value="1"/>
</dbReference>
<dbReference type="GO" id="GO:0016874">
    <property type="term" value="F:ligase activity"/>
    <property type="evidence" value="ECO:0007669"/>
    <property type="project" value="UniProtKB-KW"/>
</dbReference>
<name>A0A4D8R5H9_AZOBR</name>
<comment type="similarity">
    <text evidence="8">Belongs to the QueC family.</text>
</comment>
<keyword evidence="11" id="KW-0614">Plasmid</keyword>
<evidence type="ECO:0000256" key="7">
    <source>
        <dbReference type="ARBA" id="ARBA00022840"/>
    </source>
</evidence>
<evidence type="ECO:0000256" key="9">
    <source>
        <dbReference type="ARBA" id="ARBA00039149"/>
    </source>
</evidence>
<dbReference type="SUPFAM" id="SSF52402">
    <property type="entry name" value="Adenine nucleotide alpha hydrolases-like"/>
    <property type="match status" value="1"/>
</dbReference>
<dbReference type="GO" id="GO:0005524">
    <property type="term" value="F:ATP binding"/>
    <property type="evidence" value="ECO:0007669"/>
    <property type="project" value="UniProtKB-KW"/>
</dbReference>
<keyword evidence="6" id="KW-0862">Zinc</keyword>
<evidence type="ECO:0000256" key="10">
    <source>
        <dbReference type="ARBA" id="ARBA00047890"/>
    </source>
</evidence>
<sequence length="195" mass="20510">MRALLLSGGVESSSLAYWLRPDVCVTVDYGQRPAEGEVAAASAIAGALGLRHEVVRADLSSLGMGELAGAAASGLGQAAEFWAYRNQMLITLAGMRLLNEGLREVMLGAVSTDMHADGKPPFVAAMDRLMTLQEGGVRVTAPAIHMTTQELLAVSAFPRELFGYTFSCHVARFACGQCGGCEKHQVAAASLRNAP</sequence>
<dbReference type="InterPro" id="IPR018317">
    <property type="entry name" value="QueC"/>
</dbReference>
<keyword evidence="2" id="KW-0436">Ligase</keyword>
<gene>
    <name evidence="11" type="ORF">D3869_18135</name>
</gene>
<comment type="pathway">
    <text evidence="1">Purine metabolism; 7-cyano-7-deazaguanine biosynthesis.</text>
</comment>
<evidence type="ECO:0000256" key="8">
    <source>
        <dbReference type="ARBA" id="ARBA00037993"/>
    </source>
</evidence>
<geneLocation type="plasmid" evidence="11">
    <name>p1</name>
</geneLocation>
<keyword evidence="5" id="KW-0671">Queuosine biosynthesis</keyword>
<evidence type="ECO:0000256" key="5">
    <source>
        <dbReference type="ARBA" id="ARBA00022785"/>
    </source>
</evidence>
<accession>A0A4D8R5H9</accession>
<dbReference type="GO" id="GO:0046872">
    <property type="term" value="F:metal ion binding"/>
    <property type="evidence" value="ECO:0007669"/>
    <property type="project" value="UniProtKB-KW"/>
</dbReference>
<evidence type="ECO:0000256" key="1">
    <source>
        <dbReference type="ARBA" id="ARBA00005061"/>
    </source>
</evidence>
<evidence type="ECO:0000313" key="11">
    <source>
        <dbReference type="EMBL" id="QCO17181.1"/>
    </source>
</evidence>
<proteinExistence type="inferred from homology"/>
<keyword evidence="7" id="KW-0067">ATP-binding</keyword>
<dbReference type="EMBL" id="CP032346">
    <property type="protein sequence ID" value="QCO17181.1"/>
    <property type="molecule type" value="Genomic_DNA"/>
</dbReference>
<keyword evidence="4" id="KW-0547">Nucleotide-binding</keyword>
<keyword evidence="3" id="KW-0479">Metal-binding</keyword>
<organism evidence="11 12">
    <name type="scientific">Azospirillum brasilense</name>
    <dbReference type="NCBI Taxonomy" id="192"/>
    <lineage>
        <taxon>Bacteria</taxon>
        <taxon>Pseudomonadati</taxon>
        <taxon>Pseudomonadota</taxon>
        <taxon>Alphaproteobacteria</taxon>
        <taxon>Rhodospirillales</taxon>
        <taxon>Azospirillaceae</taxon>
        <taxon>Azospirillum</taxon>
    </lineage>
</organism>
<evidence type="ECO:0000256" key="4">
    <source>
        <dbReference type="ARBA" id="ARBA00022741"/>
    </source>
</evidence>
<dbReference type="PANTHER" id="PTHR42914:SF1">
    <property type="entry name" value="7-CYANO-7-DEAZAGUANINE SYNTHASE"/>
    <property type="match status" value="1"/>
</dbReference>
<dbReference type="EC" id="6.3.4.20" evidence="9"/>
<dbReference type="AlphaFoldDB" id="A0A4D8R5H9"/>
<protein>
    <recommendedName>
        <fullName evidence="9">7-cyano-7-deazaguanine synthase</fullName>
        <ecNumber evidence="9">6.3.4.20</ecNumber>
    </recommendedName>
</protein>
<evidence type="ECO:0000313" key="12">
    <source>
        <dbReference type="Proteomes" id="UP000298693"/>
    </source>
</evidence>
<reference evidence="11 12" key="1">
    <citation type="submission" date="2018-09" db="EMBL/GenBank/DDBJ databases">
        <title>Whole genome based analysis of evolution and adaptive divergence in Indian and Brazilian strains of Azospirillum brasilense.</title>
        <authorList>
            <person name="Singh C."/>
            <person name="Tripathi A.K."/>
        </authorList>
    </citation>
    <scope>NUCLEOTIDE SEQUENCE [LARGE SCALE GENOMIC DNA]</scope>
    <source>
        <strain evidence="11 12">MTCC4039</strain>
        <plasmid evidence="11 12">p1</plasmid>
    </source>
</reference>
<evidence type="ECO:0000256" key="3">
    <source>
        <dbReference type="ARBA" id="ARBA00022723"/>
    </source>
</evidence>
<dbReference type="Pfam" id="PF06508">
    <property type="entry name" value="QueC"/>
    <property type="match status" value="1"/>
</dbReference>
<dbReference type="InterPro" id="IPR014729">
    <property type="entry name" value="Rossmann-like_a/b/a_fold"/>
</dbReference>
<dbReference type="Proteomes" id="UP000298693">
    <property type="component" value="Plasmid p1"/>
</dbReference>
<dbReference type="RefSeq" id="WP_137141312.1">
    <property type="nucleotide sequence ID" value="NZ_CP032346.1"/>
</dbReference>